<evidence type="ECO:0000256" key="1">
    <source>
        <dbReference type="SAM" id="MobiDB-lite"/>
    </source>
</evidence>
<dbReference type="InterPro" id="IPR004013">
    <property type="entry name" value="PHP_dom"/>
</dbReference>
<evidence type="ECO:0000313" key="3">
    <source>
        <dbReference type="EMBL" id="MCO1658225.1"/>
    </source>
</evidence>
<name>A0ABT1A5C3_9PSEU</name>
<dbReference type="CDD" id="cd07432">
    <property type="entry name" value="PHP_HisPPase"/>
    <property type="match status" value="1"/>
</dbReference>
<dbReference type="SMART" id="SM00481">
    <property type="entry name" value="POLIIIAc"/>
    <property type="match status" value="1"/>
</dbReference>
<dbReference type="SUPFAM" id="SSF89550">
    <property type="entry name" value="PHP domain-like"/>
    <property type="match status" value="1"/>
</dbReference>
<dbReference type="RefSeq" id="WP_252441921.1">
    <property type="nucleotide sequence ID" value="NZ_JAGSOV010000052.1"/>
</dbReference>
<dbReference type="PANTHER" id="PTHR42924">
    <property type="entry name" value="EXONUCLEASE"/>
    <property type="match status" value="1"/>
</dbReference>
<dbReference type="InterPro" id="IPR016195">
    <property type="entry name" value="Pol/histidinol_Pase-like"/>
</dbReference>
<dbReference type="Pfam" id="PF13263">
    <property type="entry name" value="PHP_C"/>
    <property type="match status" value="1"/>
</dbReference>
<proteinExistence type="predicted"/>
<dbReference type="InterPro" id="IPR003141">
    <property type="entry name" value="Pol/His_phosphatase_N"/>
</dbReference>
<sequence>MSRLPPGWVRVDCHLHTVASGDAVLGLEELAERAVAEGVDVVFVTDHHEVSAALELRSRDLGVRVEVGEEIRTPDGELLGLFLRERIPYVLPTEVVIERVRAQGGLVGLPHPYDPVRSGAGAVADELCASGAVAFVEAFNAKVGDAAHNAAAAELAARHGLPVTAGSDAHDPAGVGAAWVEMPDFDGPAAFVDALGRGRLVGELRPHALRYPRAVRATPPSPRDNGSAAVQRPSGRPCGES</sequence>
<organism evidence="3 4">
    <name type="scientific">Pseudonocardia humida</name>
    <dbReference type="NCBI Taxonomy" id="2800819"/>
    <lineage>
        <taxon>Bacteria</taxon>
        <taxon>Bacillati</taxon>
        <taxon>Actinomycetota</taxon>
        <taxon>Actinomycetes</taxon>
        <taxon>Pseudonocardiales</taxon>
        <taxon>Pseudonocardiaceae</taxon>
        <taxon>Pseudonocardia</taxon>
    </lineage>
</organism>
<protein>
    <submittedName>
        <fullName evidence="3">PHP domain-containing protein</fullName>
    </submittedName>
</protein>
<dbReference type="EMBL" id="JAGSOV010000052">
    <property type="protein sequence ID" value="MCO1658225.1"/>
    <property type="molecule type" value="Genomic_DNA"/>
</dbReference>
<reference evidence="3" key="1">
    <citation type="submission" date="2021-04" db="EMBL/GenBank/DDBJ databases">
        <title>Pseudonocardia sp. nov., isolated from sandy soil of mangrove forest.</title>
        <authorList>
            <person name="Zan Z."/>
            <person name="Huang R."/>
            <person name="Liu W."/>
        </authorList>
    </citation>
    <scope>NUCLEOTIDE SEQUENCE</scope>
    <source>
        <strain evidence="3">S2-4</strain>
    </source>
</reference>
<feature type="region of interest" description="Disordered" evidence="1">
    <location>
        <begin position="212"/>
        <end position="241"/>
    </location>
</feature>
<dbReference type="PANTHER" id="PTHR42924:SF3">
    <property type="entry name" value="POLYMERASE_HISTIDINOL PHOSPHATASE N-TERMINAL DOMAIN-CONTAINING PROTEIN"/>
    <property type="match status" value="1"/>
</dbReference>
<accession>A0ABT1A5C3</accession>
<dbReference type="InterPro" id="IPR052018">
    <property type="entry name" value="PHP_domain"/>
</dbReference>
<evidence type="ECO:0000313" key="4">
    <source>
        <dbReference type="Proteomes" id="UP001165283"/>
    </source>
</evidence>
<keyword evidence="4" id="KW-1185">Reference proteome</keyword>
<evidence type="ECO:0000259" key="2">
    <source>
        <dbReference type="SMART" id="SM00481"/>
    </source>
</evidence>
<dbReference type="Pfam" id="PF02811">
    <property type="entry name" value="PHP"/>
    <property type="match status" value="1"/>
</dbReference>
<dbReference type="Proteomes" id="UP001165283">
    <property type="component" value="Unassembled WGS sequence"/>
</dbReference>
<feature type="domain" description="Polymerase/histidinol phosphatase N-terminal" evidence="2">
    <location>
        <begin position="11"/>
        <end position="75"/>
    </location>
</feature>
<gene>
    <name evidence="3" type="ORF">KDL28_24490</name>
</gene>
<comment type="caution">
    <text evidence="3">The sequence shown here is derived from an EMBL/GenBank/DDBJ whole genome shotgun (WGS) entry which is preliminary data.</text>
</comment>
<dbReference type="Gene3D" id="3.20.20.140">
    <property type="entry name" value="Metal-dependent hydrolases"/>
    <property type="match status" value="1"/>
</dbReference>